<organism evidence="9 10">
    <name type="scientific">Fodinisporobacter ferrooxydans</name>
    <dbReference type="NCBI Taxonomy" id="2901836"/>
    <lineage>
        <taxon>Bacteria</taxon>
        <taxon>Bacillati</taxon>
        <taxon>Bacillota</taxon>
        <taxon>Bacilli</taxon>
        <taxon>Bacillales</taxon>
        <taxon>Alicyclobacillaceae</taxon>
        <taxon>Fodinisporobacter</taxon>
    </lineage>
</organism>
<dbReference type="PANTHER" id="PTHR32322">
    <property type="entry name" value="INNER MEMBRANE TRANSPORTER"/>
    <property type="match status" value="1"/>
</dbReference>
<feature type="transmembrane region" description="Helical" evidence="7">
    <location>
        <begin position="81"/>
        <end position="100"/>
    </location>
</feature>
<feature type="transmembrane region" description="Helical" evidence="7">
    <location>
        <begin position="232"/>
        <end position="250"/>
    </location>
</feature>
<dbReference type="InterPro" id="IPR037185">
    <property type="entry name" value="EmrE-like"/>
</dbReference>
<feature type="transmembrane region" description="Helical" evidence="7">
    <location>
        <begin position="256"/>
        <end position="272"/>
    </location>
</feature>
<evidence type="ECO:0000256" key="3">
    <source>
        <dbReference type="ARBA" id="ARBA00022475"/>
    </source>
</evidence>
<feature type="transmembrane region" description="Helical" evidence="7">
    <location>
        <begin position="201"/>
        <end position="220"/>
    </location>
</feature>
<feature type="transmembrane region" description="Helical" evidence="7">
    <location>
        <begin position="136"/>
        <end position="158"/>
    </location>
</feature>
<evidence type="ECO:0000256" key="6">
    <source>
        <dbReference type="ARBA" id="ARBA00023136"/>
    </source>
</evidence>
<dbReference type="Gene3D" id="1.10.3730.20">
    <property type="match status" value="1"/>
</dbReference>
<dbReference type="SUPFAM" id="SSF103481">
    <property type="entry name" value="Multidrug resistance efflux transporter EmrE"/>
    <property type="match status" value="2"/>
</dbReference>
<dbReference type="InterPro" id="IPR000620">
    <property type="entry name" value="EamA_dom"/>
</dbReference>
<dbReference type="EMBL" id="CP089291">
    <property type="protein sequence ID" value="UOF92905.1"/>
    <property type="molecule type" value="Genomic_DNA"/>
</dbReference>
<evidence type="ECO:0000313" key="10">
    <source>
        <dbReference type="Proteomes" id="UP000830167"/>
    </source>
</evidence>
<protein>
    <submittedName>
        <fullName evidence="9">DMT family transporter</fullName>
    </submittedName>
</protein>
<feature type="transmembrane region" description="Helical" evidence="7">
    <location>
        <begin position="112"/>
        <end position="130"/>
    </location>
</feature>
<dbReference type="Pfam" id="PF00892">
    <property type="entry name" value="EamA"/>
    <property type="match status" value="2"/>
</dbReference>
<keyword evidence="10" id="KW-1185">Reference proteome</keyword>
<sequence>MIGVLCTIWGFNWVIMKLGNGAFPPVLFAAYRFLVGGLVLLLIAYYKKVLIPNKRDFKWFVVCGFLQTTYFNIAIQISLNWISAGLTSVLTYSMPFYLSLMAHFFIPGEKLTTRKTVGIVIGIVGLFIAMDVHLGGAFWALILALTSGISWALSNVIIKRKLQHCNNIQFTTWQMVIGAVGLLLYSLFFEHGASHWNMLPIFYVLFAGVVASSLAFVLWYHILSNTEASKASISLLLVPVIGILSGVLVLHETLKLMTAIGIVCVLAGIWIVNSKSGKPAVTASVNSSY</sequence>
<gene>
    <name evidence="9" type="ORF">LSG31_16975</name>
</gene>
<evidence type="ECO:0000256" key="7">
    <source>
        <dbReference type="SAM" id="Phobius"/>
    </source>
</evidence>
<evidence type="ECO:0000256" key="5">
    <source>
        <dbReference type="ARBA" id="ARBA00022989"/>
    </source>
</evidence>
<dbReference type="PANTHER" id="PTHR32322:SF18">
    <property type="entry name" value="S-ADENOSYLMETHIONINE_S-ADENOSYLHOMOCYSTEINE TRANSPORTER"/>
    <property type="match status" value="1"/>
</dbReference>
<comment type="similarity">
    <text evidence="2">Belongs to the EamA transporter family.</text>
</comment>
<keyword evidence="3" id="KW-1003">Cell membrane</keyword>
<feature type="transmembrane region" description="Helical" evidence="7">
    <location>
        <begin position="57"/>
        <end position="75"/>
    </location>
</feature>
<dbReference type="RefSeq" id="WP_347439547.1">
    <property type="nucleotide sequence ID" value="NZ_CP089291.1"/>
</dbReference>
<feature type="transmembrane region" description="Helical" evidence="7">
    <location>
        <begin position="170"/>
        <end position="189"/>
    </location>
</feature>
<keyword evidence="4 7" id="KW-0812">Transmembrane</keyword>
<keyword evidence="5 7" id="KW-1133">Transmembrane helix</keyword>
<evidence type="ECO:0000256" key="2">
    <source>
        <dbReference type="ARBA" id="ARBA00007362"/>
    </source>
</evidence>
<comment type="subcellular location">
    <subcellularLocation>
        <location evidence="1">Cell membrane</location>
        <topology evidence="1">Multi-pass membrane protein</topology>
    </subcellularLocation>
</comment>
<evidence type="ECO:0000313" key="9">
    <source>
        <dbReference type="EMBL" id="UOF92905.1"/>
    </source>
</evidence>
<keyword evidence="6 7" id="KW-0472">Membrane</keyword>
<evidence type="ECO:0000256" key="4">
    <source>
        <dbReference type="ARBA" id="ARBA00022692"/>
    </source>
</evidence>
<proteinExistence type="inferred from homology"/>
<reference evidence="9" key="1">
    <citation type="submission" date="2021-12" db="EMBL/GenBank/DDBJ databases">
        <title>Alicyclobacillaceae gen. nov., sp. nov., isolated from chalcocite enrichment system.</title>
        <authorList>
            <person name="Jiang Z."/>
        </authorList>
    </citation>
    <scope>NUCLEOTIDE SEQUENCE</scope>
    <source>
        <strain evidence="9">MYW30-H2</strain>
    </source>
</reference>
<feature type="domain" description="EamA" evidence="8">
    <location>
        <begin position="139"/>
        <end position="273"/>
    </location>
</feature>
<feature type="domain" description="EamA" evidence="8">
    <location>
        <begin position="5"/>
        <end position="129"/>
    </location>
</feature>
<name>A0ABY4CQY9_9BACL</name>
<evidence type="ECO:0000256" key="1">
    <source>
        <dbReference type="ARBA" id="ARBA00004651"/>
    </source>
</evidence>
<dbReference type="InterPro" id="IPR050638">
    <property type="entry name" value="AA-Vitamin_Transporters"/>
</dbReference>
<feature type="transmembrane region" description="Helical" evidence="7">
    <location>
        <begin position="26"/>
        <end position="45"/>
    </location>
</feature>
<accession>A0ABY4CQY9</accession>
<evidence type="ECO:0000259" key="8">
    <source>
        <dbReference type="Pfam" id="PF00892"/>
    </source>
</evidence>
<dbReference type="Proteomes" id="UP000830167">
    <property type="component" value="Chromosome"/>
</dbReference>